<protein>
    <submittedName>
        <fullName evidence="1">Alpha/beta hydrolase family protein</fullName>
    </submittedName>
</protein>
<dbReference type="AlphaFoldDB" id="A0A0F7KQ99"/>
<sequence length="256" mass="27331">MSRRHIQFACETEQLLGTLDDAPGTTGLLMVTGGNETRAGAFSGQAQLAARIASAGHPVFRFDRRGVGDSSGKNGGFRESGRDIAAGFAAFFQERPDMTRVVGFGNCDAASALMLFSGGGCHSLVLANPWTFEEDDGALPPEAIRARYAEKLRNPRELLRLLGGKVSISKLAGGVLRAMRPAPPPTNLAQEIASGLEAFDGPARILLAGRDRTARAFLGVWNADDPRLSIRPDADHAFSDQGSRDWLFAHLLEALA</sequence>
<evidence type="ECO:0000313" key="2">
    <source>
        <dbReference type="Proteomes" id="UP000034392"/>
    </source>
</evidence>
<dbReference type="EMBL" id="CP011452">
    <property type="protein sequence ID" value="AKH41724.1"/>
    <property type="molecule type" value="Genomic_DNA"/>
</dbReference>
<keyword evidence="1" id="KW-0378">Hydrolase</keyword>
<dbReference type="SUPFAM" id="SSF53474">
    <property type="entry name" value="alpha/beta-Hydrolases"/>
    <property type="match status" value="1"/>
</dbReference>
<dbReference type="InterPro" id="IPR000073">
    <property type="entry name" value="AB_hydrolase_1"/>
</dbReference>
<organism evidence="1 2">
    <name type="scientific">Croceibacterium atlanticum</name>
    <dbReference type="NCBI Taxonomy" id="1267766"/>
    <lineage>
        <taxon>Bacteria</taxon>
        <taxon>Pseudomonadati</taxon>
        <taxon>Pseudomonadota</taxon>
        <taxon>Alphaproteobacteria</taxon>
        <taxon>Sphingomonadales</taxon>
        <taxon>Erythrobacteraceae</taxon>
        <taxon>Croceibacterium</taxon>
    </lineage>
</organism>
<dbReference type="KEGG" id="aay:WYH_00668"/>
<dbReference type="InterPro" id="IPR029058">
    <property type="entry name" value="AB_hydrolase_fold"/>
</dbReference>
<dbReference type="Pfam" id="PF12697">
    <property type="entry name" value="Abhydrolase_6"/>
    <property type="match status" value="1"/>
</dbReference>
<evidence type="ECO:0000313" key="1">
    <source>
        <dbReference type="EMBL" id="AKH41724.1"/>
    </source>
</evidence>
<dbReference type="InterPro" id="IPR017531">
    <property type="entry name" value="Hydrolase-1_PEP"/>
</dbReference>
<dbReference type="GO" id="GO:0016787">
    <property type="term" value="F:hydrolase activity"/>
    <property type="evidence" value="ECO:0007669"/>
    <property type="project" value="UniProtKB-KW"/>
</dbReference>
<gene>
    <name evidence="1" type="ORF">WYH_00668</name>
</gene>
<accession>A0A0F7KQ99</accession>
<name>A0A0F7KQ99_9SPHN</name>
<dbReference type="PATRIC" id="fig|1267766.3.peg.674"/>
<dbReference type="NCBIfam" id="TIGR03100">
    <property type="entry name" value="hydr1_PEP"/>
    <property type="match status" value="1"/>
</dbReference>
<dbReference type="STRING" id="1267766.WYH_00668"/>
<dbReference type="RefSeq" id="WP_046902705.1">
    <property type="nucleotide sequence ID" value="NZ_CP011452.2"/>
</dbReference>
<proteinExistence type="predicted"/>
<reference evidence="1" key="1">
    <citation type="submission" date="2015-05" db="EMBL/GenBank/DDBJ databases">
        <title>The complete genome of Altererythrobacter atlanticus strain 26DY36.</title>
        <authorList>
            <person name="Wu Y.-H."/>
            <person name="Cheng H."/>
            <person name="Wu X.-W."/>
        </authorList>
    </citation>
    <scope>NUCLEOTIDE SEQUENCE [LARGE SCALE GENOMIC DNA]</scope>
    <source>
        <strain evidence="1">26DY36</strain>
    </source>
</reference>
<keyword evidence="2" id="KW-1185">Reference proteome</keyword>
<dbReference type="OrthoDB" id="249225at2"/>
<dbReference type="Gene3D" id="3.40.50.1820">
    <property type="entry name" value="alpha/beta hydrolase"/>
    <property type="match status" value="1"/>
</dbReference>
<dbReference type="Proteomes" id="UP000034392">
    <property type="component" value="Chromosome"/>
</dbReference>